<keyword evidence="3" id="KW-0378">Hydrolase</keyword>
<dbReference type="GO" id="GO:0050313">
    <property type="term" value="F:sulfur dioxygenase activity"/>
    <property type="evidence" value="ECO:0007669"/>
    <property type="project" value="InterPro"/>
</dbReference>
<dbReference type="PROSITE" id="PS50206">
    <property type="entry name" value="RHODANESE_3"/>
    <property type="match status" value="1"/>
</dbReference>
<keyword evidence="1" id="KW-0479">Metal-binding</keyword>
<evidence type="ECO:0000259" key="2">
    <source>
        <dbReference type="PROSITE" id="PS50206"/>
    </source>
</evidence>
<dbReference type="GO" id="GO:0070813">
    <property type="term" value="P:hydrogen sulfide metabolic process"/>
    <property type="evidence" value="ECO:0007669"/>
    <property type="project" value="TreeGrafter"/>
</dbReference>
<name>A0A7I9YRR0_MYCBU</name>
<sequence>MESEGVRQQCLAESAGDGVRVEIIETSSLGDRSYLVADNDAVVVIDPQRDIDRVTGLLGDRTERITHVLETHLHNDYVTGGLELSRLTGAEYVIPQGDDVGYPARRVTDGDVINAGGFSLRVVHTPGHTREHVSYVLNDASGQAVGVFTGGSMLYDTTGRTDLLGDEHAHDLSVEQYRSVRRLAQELPPHAEVYPTHGFGSFCSASAAGKEASTIGEQRESNPALTQDIQTFVEDLLANLSEYPAYYEHMGVINREGPAPVDLSAPTPVDPSELRRRIEAGEWVVDLRSRTAFAAAHLGGSYGFELSDSFVTYLGWLYAWGEPLTLIGDDGEQIDSARRELVRIGVDEIRGAATGDIAQLAGDAPLRSYRVADFAALVEEIRRDDVAVLDVRRDDEFQDGHVLKAINIPIHELTRRWDELPDDAEIWVHCASGYRASVATSILDKHGRNVVLIDDKYDAAEQLGLTDAGR</sequence>
<dbReference type="EMBL" id="BLKZ01000001">
    <property type="protein sequence ID" value="GFG91356.1"/>
    <property type="molecule type" value="Genomic_DNA"/>
</dbReference>
<dbReference type="CDD" id="cd00158">
    <property type="entry name" value="RHOD"/>
    <property type="match status" value="1"/>
</dbReference>
<dbReference type="Pfam" id="PF00753">
    <property type="entry name" value="Lactamase_B"/>
    <property type="match status" value="1"/>
</dbReference>
<dbReference type="Gene3D" id="3.60.15.10">
    <property type="entry name" value="Ribonuclease Z/Hydroxyacylglutathione hydrolase-like"/>
    <property type="match status" value="1"/>
</dbReference>
<dbReference type="Pfam" id="PF00581">
    <property type="entry name" value="Rhodanese"/>
    <property type="match status" value="1"/>
</dbReference>
<dbReference type="SMART" id="SM00849">
    <property type="entry name" value="Lactamase_B"/>
    <property type="match status" value="1"/>
</dbReference>
<dbReference type="SMART" id="SM00450">
    <property type="entry name" value="RHOD"/>
    <property type="match status" value="1"/>
</dbReference>
<organism evidence="3 4">
    <name type="scientific">Mycobacterium bourgelatii</name>
    <dbReference type="NCBI Taxonomy" id="1273442"/>
    <lineage>
        <taxon>Bacteria</taxon>
        <taxon>Bacillati</taxon>
        <taxon>Actinomycetota</taxon>
        <taxon>Actinomycetes</taxon>
        <taxon>Mycobacteriales</taxon>
        <taxon>Mycobacteriaceae</taxon>
        <taxon>Mycobacterium</taxon>
    </lineage>
</organism>
<evidence type="ECO:0000313" key="4">
    <source>
        <dbReference type="Proteomes" id="UP000465360"/>
    </source>
</evidence>
<dbReference type="InterPro" id="IPR001279">
    <property type="entry name" value="Metallo-B-lactamas"/>
</dbReference>
<feature type="domain" description="Rhodanese" evidence="2">
    <location>
        <begin position="382"/>
        <end position="469"/>
    </location>
</feature>
<protein>
    <submittedName>
        <fullName evidence="3">MBL fold metallo-hydrolase</fullName>
    </submittedName>
</protein>
<dbReference type="PANTHER" id="PTHR43084:SF1">
    <property type="entry name" value="PERSULFIDE DIOXYGENASE ETHE1, MITOCHONDRIAL"/>
    <property type="match status" value="1"/>
</dbReference>
<dbReference type="AlphaFoldDB" id="A0A7I9YRR0"/>
<evidence type="ECO:0000313" key="3">
    <source>
        <dbReference type="EMBL" id="GFG91356.1"/>
    </source>
</evidence>
<gene>
    <name evidence="3" type="ORF">MBOU_33980</name>
</gene>
<dbReference type="GO" id="GO:0016787">
    <property type="term" value="F:hydrolase activity"/>
    <property type="evidence" value="ECO:0007669"/>
    <property type="project" value="UniProtKB-KW"/>
</dbReference>
<dbReference type="InterPro" id="IPR044528">
    <property type="entry name" value="POD-like_MBL-fold"/>
</dbReference>
<dbReference type="Gene3D" id="3.40.250.10">
    <property type="entry name" value="Rhodanese-like domain"/>
    <property type="match status" value="2"/>
</dbReference>
<dbReference type="GO" id="GO:0046872">
    <property type="term" value="F:metal ion binding"/>
    <property type="evidence" value="ECO:0007669"/>
    <property type="project" value="UniProtKB-KW"/>
</dbReference>
<comment type="caution">
    <text evidence="3">The sequence shown here is derived from an EMBL/GenBank/DDBJ whole genome shotgun (WGS) entry which is preliminary data.</text>
</comment>
<proteinExistence type="predicted"/>
<reference evidence="3 4" key="1">
    <citation type="journal article" date="2019" name="Emerg. Microbes Infect.">
        <title>Comprehensive subspecies identification of 175 nontuberculous mycobacteria species based on 7547 genomic profiles.</title>
        <authorList>
            <person name="Matsumoto Y."/>
            <person name="Kinjo T."/>
            <person name="Motooka D."/>
            <person name="Nabeya D."/>
            <person name="Jung N."/>
            <person name="Uechi K."/>
            <person name="Horii T."/>
            <person name="Iida T."/>
            <person name="Fujita J."/>
            <person name="Nakamura S."/>
        </authorList>
    </citation>
    <scope>NUCLEOTIDE SEQUENCE [LARGE SCALE GENOMIC DNA]</scope>
    <source>
        <strain evidence="3 4">JCM 30725</strain>
    </source>
</reference>
<dbReference type="SUPFAM" id="SSF56281">
    <property type="entry name" value="Metallo-hydrolase/oxidoreductase"/>
    <property type="match status" value="1"/>
</dbReference>
<accession>A0A7I9YRR0</accession>
<dbReference type="SUPFAM" id="SSF52821">
    <property type="entry name" value="Rhodanese/Cell cycle control phosphatase"/>
    <property type="match status" value="2"/>
</dbReference>
<dbReference type="GO" id="GO:0006749">
    <property type="term" value="P:glutathione metabolic process"/>
    <property type="evidence" value="ECO:0007669"/>
    <property type="project" value="InterPro"/>
</dbReference>
<dbReference type="InterPro" id="IPR036873">
    <property type="entry name" value="Rhodanese-like_dom_sf"/>
</dbReference>
<dbReference type="PANTHER" id="PTHR43084">
    <property type="entry name" value="PERSULFIDE DIOXYGENASE ETHE1"/>
    <property type="match status" value="1"/>
</dbReference>
<dbReference type="InterPro" id="IPR036866">
    <property type="entry name" value="RibonucZ/Hydroxyglut_hydro"/>
</dbReference>
<dbReference type="InterPro" id="IPR001763">
    <property type="entry name" value="Rhodanese-like_dom"/>
</dbReference>
<dbReference type="InterPro" id="IPR051682">
    <property type="entry name" value="Mito_Persulfide_Diox"/>
</dbReference>
<evidence type="ECO:0000256" key="1">
    <source>
        <dbReference type="ARBA" id="ARBA00022723"/>
    </source>
</evidence>
<keyword evidence="4" id="KW-1185">Reference proteome</keyword>
<dbReference type="Proteomes" id="UP000465360">
    <property type="component" value="Unassembled WGS sequence"/>
</dbReference>
<dbReference type="CDD" id="cd07724">
    <property type="entry name" value="POD-like_MBL-fold"/>
    <property type="match status" value="1"/>
</dbReference>